<dbReference type="AlphaFoldDB" id="A0A3G5FH03"/>
<gene>
    <name evidence="1" type="ORF">C7H83_03680</name>
</gene>
<sequence>MTRLFVLGNGFDRAHCLNTDYSDFKKFVCEKEAGGGVYTVINNAEQNYINCGNSSKEWKNFEELLGGIKLACYSSEKIRTLVESLEAGIDPEKFIKREELDQIPRMNSSY</sequence>
<dbReference type="Pfam" id="PF14253">
    <property type="entry name" value="AbiH"/>
    <property type="match status" value="1"/>
</dbReference>
<dbReference type="RefSeq" id="WP_103892950.1">
    <property type="nucleotide sequence ID" value="NZ_CP027768.1"/>
</dbReference>
<proteinExistence type="predicted"/>
<evidence type="ECO:0000313" key="1">
    <source>
        <dbReference type="EMBL" id="AYW49647.1"/>
    </source>
</evidence>
<organism evidence="1 2">
    <name type="scientific">Tetragenococcus halophilus</name>
    <name type="common">Pediococcus halophilus</name>
    <dbReference type="NCBI Taxonomy" id="51669"/>
    <lineage>
        <taxon>Bacteria</taxon>
        <taxon>Bacillati</taxon>
        <taxon>Bacillota</taxon>
        <taxon>Bacilli</taxon>
        <taxon>Lactobacillales</taxon>
        <taxon>Enterococcaceae</taxon>
        <taxon>Tetragenococcus</taxon>
    </lineage>
</organism>
<dbReference type="EMBL" id="CP027768">
    <property type="protein sequence ID" value="AYW49647.1"/>
    <property type="molecule type" value="Genomic_DNA"/>
</dbReference>
<dbReference type="Proteomes" id="UP000280475">
    <property type="component" value="Chromosome"/>
</dbReference>
<reference evidence="1 2" key="1">
    <citation type="journal article" date="2012" name="Int. J. Syst. Evol. Microbiol.">
        <title>Characterization of Tetragenococcus strains from sugar thick juice reveals a novel species, Tetragenococcus osmophilus sp. nov., and divides Tetragenococcus halophilus into two subspecies, T. halophilus subsp. halophilus subsp. nov. and T. halophilus subsp. flandriensis subsp. nov.</title>
        <authorList>
            <person name="Juste A."/>
            <person name="Van Trappen S."/>
            <person name="Verreth C."/>
            <person name="Cleenwerck I."/>
            <person name="De Vos P."/>
            <person name="Lievens B."/>
            <person name="Willems K.A."/>
        </authorList>
    </citation>
    <scope>NUCLEOTIDE SEQUENCE [LARGE SCALE GENOMIC DNA]</scope>
    <source>
        <strain evidence="1 2">LMG 26042</strain>
    </source>
</reference>
<name>A0A3G5FH03_TETHA</name>
<dbReference type="InterPro" id="IPR025935">
    <property type="entry name" value="AbiH"/>
</dbReference>
<evidence type="ECO:0000313" key="2">
    <source>
        <dbReference type="Proteomes" id="UP000280475"/>
    </source>
</evidence>
<accession>A0A3G5FH03</accession>
<protein>
    <submittedName>
        <fullName evidence="1">Uncharacterized protein</fullName>
    </submittedName>
</protein>